<evidence type="ECO:0000313" key="4">
    <source>
        <dbReference type="EMBL" id="KAF2297025.1"/>
    </source>
</evidence>
<dbReference type="Pfam" id="PF20160">
    <property type="entry name" value="C-JID"/>
    <property type="match status" value="1"/>
</dbReference>
<keyword evidence="1" id="KW-0433">Leucine-rich repeat</keyword>
<keyword evidence="2" id="KW-0677">Repeat</keyword>
<evidence type="ECO:0000259" key="3">
    <source>
        <dbReference type="Pfam" id="PF20160"/>
    </source>
</evidence>
<evidence type="ECO:0000256" key="1">
    <source>
        <dbReference type="ARBA" id="ARBA00022614"/>
    </source>
</evidence>
<dbReference type="Proteomes" id="UP000467840">
    <property type="component" value="Chromosome 18"/>
</dbReference>
<evidence type="ECO:0000313" key="5">
    <source>
        <dbReference type="Proteomes" id="UP000467840"/>
    </source>
</evidence>
<accession>A0A6A6L985</accession>
<organism evidence="4 5">
    <name type="scientific">Hevea brasiliensis</name>
    <name type="common">Para rubber tree</name>
    <name type="synonym">Siphonia brasiliensis</name>
    <dbReference type="NCBI Taxonomy" id="3981"/>
    <lineage>
        <taxon>Eukaryota</taxon>
        <taxon>Viridiplantae</taxon>
        <taxon>Streptophyta</taxon>
        <taxon>Embryophyta</taxon>
        <taxon>Tracheophyta</taxon>
        <taxon>Spermatophyta</taxon>
        <taxon>Magnoliopsida</taxon>
        <taxon>eudicotyledons</taxon>
        <taxon>Gunneridae</taxon>
        <taxon>Pentapetalae</taxon>
        <taxon>rosids</taxon>
        <taxon>fabids</taxon>
        <taxon>Malpighiales</taxon>
        <taxon>Euphorbiaceae</taxon>
        <taxon>Crotonoideae</taxon>
        <taxon>Micrandreae</taxon>
        <taxon>Hevea</taxon>
    </lineage>
</organism>
<dbReference type="EMBL" id="JAAGAX010000012">
    <property type="protein sequence ID" value="KAF2297025.1"/>
    <property type="molecule type" value="Genomic_DNA"/>
</dbReference>
<reference evidence="4 5" key="1">
    <citation type="journal article" date="2020" name="Mol. Plant">
        <title>The Chromosome-Based Rubber Tree Genome Provides New Insights into Spurge Genome Evolution and Rubber Biosynthesis.</title>
        <authorList>
            <person name="Liu J."/>
            <person name="Shi C."/>
            <person name="Shi C.C."/>
            <person name="Li W."/>
            <person name="Zhang Q.J."/>
            <person name="Zhang Y."/>
            <person name="Li K."/>
            <person name="Lu H.F."/>
            <person name="Shi C."/>
            <person name="Zhu S.T."/>
            <person name="Xiao Z.Y."/>
            <person name="Nan H."/>
            <person name="Yue Y."/>
            <person name="Zhu X.G."/>
            <person name="Wu Y."/>
            <person name="Hong X.N."/>
            <person name="Fan G.Y."/>
            <person name="Tong Y."/>
            <person name="Zhang D."/>
            <person name="Mao C.L."/>
            <person name="Liu Y.L."/>
            <person name="Hao S.J."/>
            <person name="Liu W.Q."/>
            <person name="Lv M.Q."/>
            <person name="Zhang H.B."/>
            <person name="Liu Y."/>
            <person name="Hu-Tang G.R."/>
            <person name="Wang J.P."/>
            <person name="Wang J.H."/>
            <person name="Sun Y.H."/>
            <person name="Ni S.B."/>
            <person name="Chen W.B."/>
            <person name="Zhang X.C."/>
            <person name="Jiao Y.N."/>
            <person name="Eichler E.E."/>
            <person name="Li G.H."/>
            <person name="Liu X."/>
            <person name="Gao L.Z."/>
        </authorList>
    </citation>
    <scope>NUCLEOTIDE SEQUENCE [LARGE SCALE GENOMIC DNA]</scope>
    <source>
        <strain evidence="5">cv. GT1</strain>
        <tissue evidence="4">Leaf</tissue>
    </source>
</reference>
<comment type="caution">
    <text evidence="4">The sequence shown here is derived from an EMBL/GenBank/DDBJ whole genome shotgun (WGS) entry which is preliminary data.</text>
</comment>
<proteinExistence type="predicted"/>
<dbReference type="AlphaFoldDB" id="A0A6A6L985"/>
<gene>
    <name evidence="4" type="ORF">GH714_015190</name>
</gene>
<evidence type="ECO:0000256" key="2">
    <source>
        <dbReference type="ARBA" id="ARBA00022737"/>
    </source>
</evidence>
<sequence>MENLVLLNLEDSDVKRLWHGDKGFSEFSDSFLVGLPGTEIPEWFSYENLGSSIAFVLPPKCINAKYLHLAFCVVLEFKVPLAMEKYNNFVLACELHLKNADGNEVPLIMVAPKIYHDNVHFGPPLNQIMCSFGTIVTVLNHGSTQLF</sequence>
<name>A0A6A6L985_HEVBR</name>
<protein>
    <recommendedName>
        <fullName evidence="3">C-JID domain-containing protein</fullName>
    </recommendedName>
</protein>
<dbReference type="InterPro" id="IPR045344">
    <property type="entry name" value="C-JID"/>
</dbReference>
<keyword evidence="5" id="KW-1185">Reference proteome</keyword>
<feature type="domain" description="C-JID" evidence="3">
    <location>
        <begin position="35"/>
        <end position="107"/>
    </location>
</feature>